<reference evidence="3" key="1">
    <citation type="submission" date="2019-07" db="EMBL/GenBank/DDBJ databases">
        <title>Chitinimonas sp. nov., isolated from Ny-Alesund, arctica soil.</title>
        <authorList>
            <person name="Xu Q."/>
            <person name="Peng F."/>
        </authorList>
    </citation>
    <scope>NUCLEOTIDE SEQUENCE [LARGE SCALE GENOMIC DNA]</scope>
    <source>
        <strain evidence="3">R3-44</strain>
    </source>
</reference>
<accession>A0A516SLE1</accession>
<keyword evidence="3" id="KW-1185">Reference proteome</keyword>
<dbReference type="RefSeq" id="WP_144280363.1">
    <property type="nucleotide sequence ID" value="NZ_CP041730.1"/>
</dbReference>
<feature type="compositionally biased region" description="Low complexity" evidence="1">
    <location>
        <begin position="75"/>
        <end position="91"/>
    </location>
</feature>
<evidence type="ECO:0000313" key="3">
    <source>
        <dbReference type="Proteomes" id="UP000317550"/>
    </source>
</evidence>
<proteinExistence type="predicted"/>
<evidence type="ECO:0000313" key="2">
    <source>
        <dbReference type="EMBL" id="QDQ28981.1"/>
    </source>
</evidence>
<organism evidence="2 3">
    <name type="scientific">Chitinimonas arctica</name>
    <dbReference type="NCBI Taxonomy" id="2594795"/>
    <lineage>
        <taxon>Bacteria</taxon>
        <taxon>Pseudomonadati</taxon>
        <taxon>Pseudomonadota</taxon>
        <taxon>Betaproteobacteria</taxon>
        <taxon>Neisseriales</taxon>
        <taxon>Chitinibacteraceae</taxon>
        <taxon>Chitinimonas</taxon>
    </lineage>
</organism>
<gene>
    <name evidence="2" type="ORF">FNU76_22995</name>
</gene>
<protein>
    <submittedName>
        <fullName evidence="2">DUF2239 family protein</fullName>
    </submittedName>
</protein>
<dbReference type="EMBL" id="CP041730">
    <property type="protein sequence ID" value="QDQ28981.1"/>
    <property type="molecule type" value="Genomic_DNA"/>
</dbReference>
<sequence>MTLPSSTVCIAFSGNKRIAQGSVAEVARTLKCEIDHQPDQTLLVFNALTSEPIELDLQGSLATVQARYQAEAGTSDGAAADEAPAEAPRSAGRPKLGVVPREVTLLPRHWEWLSGQPGGASVALRKLVEQALRSAAAADRARQLRDAAYRFMHAIAGNEVGFEAASRALFSANKPDFHAAIHDWPADIHAHTKQLADALFALTGEHEAGAAQ</sequence>
<dbReference type="InterPro" id="IPR018715">
    <property type="entry name" value="DUF2239"/>
</dbReference>
<dbReference type="Proteomes" id="UP000317550">
    <property type="component" value="Chromosome"/>
</dbReference>
<dbReference type="AlphaFoldDB" id="A0A516SLE1"/>
<dbReference type="OrthoDB" id="282960at2"/>
<dbReference type="Pfam" id="PF09998">
    <property type="entry name" value="DUF2239"/>
    <property type="match status" value="1"/>
</dbReference>
<dbReference type="KEGG" id="cari:FNU76_22995"/>
<evidence type="ECO:0000256" key="1">
    <source>
        <dbReference type="SAM" id="MobiDB-lite"/>
    </source>
</evidence>
<feature type="region of interest" description="Disordered" evidence="1">
    <location>
        <begin position="73"/>
        <end position="94"/>
    </location>
</feature>
<name>A0A516SLE1_9NEIS</name>